<dbReference type="AlphaFoldDB" id="A0A1F5NRJ9"/>
<evidence type="ECO:0000313" key="1">
    <source>
        <dbReference type="EMBL" id="OGE80299.1"/>
    </source>
</evidence>
<evidence type="ECO:0000313" key="2">
    <source>
        <dbReference type="Proteomes" id="UP000176233"/>
    </source>
</evidence>
<name>A0A1F5NRJ9_9BACT</name>
<reference evidence="1 2" key="1">
    <citation type="journal article" date="2016" name="Nat. Commun.">
        <title>Thousands of microbial genomes shed light on interconnected biogeochemical processes in an aquifer system.</title>
        <authorList>
            <person name="Anantharaman K."/>
            <person name="Brown C.T."/>
            <person name="Hug L.A."/>
            <person name="Sharon I."/>
            <person name="Castelle C.J."/>
            <person name="Probst A.J."/>
            <person name="Thomas B.C."/>
            <person name="Singh A."/>
            <person name="Wilkins M.J."/>
            <person name="Karaoz U."/>
            <person name="Brodie E.L."/>
            <person name="Williams K.H."/>
            <person name="Hubbard S.S."/>
            <person name="Banfield J.F."/>
        </authorList>
    </citation>
    <scope>NUCLEOTIDE SEQUENCE [LARGE SCALE GENOMIC DNA]</scope>
</reference>
<accession>A0A1F5NRJ9</accession>
<protein>
    <submittedName>
        <fullName evidence="1">Uncharacterized protein</fullName>
    </submittedName>
</protein>
<dbReference type="EMBL" id="MFEJ01000016">
    <property type="protein sequence ID" value="OGE80299.1"/>
    <property type="molecule type" value="Genomic_DNA"/>
</dbReference>
<organism evidence="1 2">
    <name type="scientific">Candidatus Doudnabacteria bacterium RIFCSPHIGHO2_01_FULL_45_18</name>
    <dbReference type="NCBI Taxonomy" id="1817823"/>
    <lineage>
        <taxon>Bacteria</taxon>
        <taxon>Candidatus Doudnaibacteriota</taxon>
    </lineage>
</organism>
<gene>
    <name evidence="1" type="ORF">A2660_01190</name>
</gene>
<proteinExistence type="predicted"/>
<comment type="caution">
    <text evidence="1">The sequence shown here is derived from an EMBL/GenBank/DDBJ whole genome shotgun (WGS) entry which is preliminary data.</text>
</comment>
<dbReference type="Proteomes" id="UP000176233">
    <property type="component" value="Unassembled WGS sequence"/>
</dbReference>
<sequence length="129" mass="14229">MNEPTPELIKEQQMASQEAASELLKAKEVEIAHGKPFRPDFKQVEIQEGVDAIVKPANPEATVPTVEVKHGTEVDQVEKLIHRFETENPVDVLNEVMAGINSGKVDPQTGQEFLSRVSGLESKDLRKSA</sequence>